<dbReference type="PROSITE" id="PS50937">
    <property type="entry name" value="HTH_MERR_2"/>
    <property type="match status" value="1"/>
</dbReference>
<dbReference type="InterPro" id="IPR047057">
    <property type="entry name" value="MerR_fam"/>
</dbReference>
<dbReference type="Proteomes" id="UP001596137">
    <property type="component" value="Unassembled WGS sequence"/>
</dbReference>
<dbReference type="EMBL" id="JBHSRF010000013">
    <property type="protein sequence ID" value="MFC6082012.1"/>
    <property type="molecule type" value="Genomic_DNA"/>
</dbReference>
<dbReference type="PANTHER" id="PTHR30204:SF93">
    <property type="entry name" value="HTH MERR-TYPE DOMAIN-CONTAINING PROTEIN"/>
    <property type="match status" value="1"/>
</dbReference>
<dbReference type="Gene3D" id="1.10.1660.10">
    <property type="match status" value="1"/>
</dbReference>
<feature type="domain" description="HTH merR-type" evidence="2">
    <location>
        <begin position="8"/>
        <end position="77"/>
    </location>
</feature>
<dbReference type="SUPFAM" id="SSF46955">
    <property type="entry name" value="Putative DNA-binding domain"/>
    <property type="match status" value="1"/>
</dbReference>
<sequence>MKDDSGALFTIGGLARRTGLPVRTIRFWSDIGAISPAARTARGWRLYDAGSVARLELVATLRDLGLGLDDIRRVLEKETTLAEVAAMHVEALDASIRTLRLRRAVLSTVVHRGSSTEEIAQMSELARLSAEQRKQIVDDFLDEVLSDLDPSGGIHTRLRLGTPDLPDDPTAAQVDAWVELATLVRDQDFRRAIRALATQVARARAARRETPGAPENFTRRLIRHASTARQDGIPPESPEAGEVLARILADPPPGHRDDTLLQELELAADPRAERYWHLMATVNSWPPYPSGVPSPSHLTLARDAHLWTIAALRTHRPPPADQPAGNS</sequence>
<dbReference type="SMART" id="SM00422">
    <property type="entry name" value="HTH_MERR"/>
    <property type="match status" value="1"/>
</dbReference>
<comment type="caution">
    <text evidence="3">The sequence shown here is derived from an EMBL/GenBank/DDBJ whole genome shotgun (WGS) entry which is preliminary data.</text>
</comment>
<evidence type="ECO:0000256" key="1">
    <source>
        <dbReference type="ARBA" id="ARBA00023125"/>
    </source>
</evidence>
<organism evidence="3 4">
    <name type="scientific">Sphaerisporangium aureirubrum</name>
    <dbReference type="NCBI Taxonomy" id="1544736"/>
    <lineage>
        <taxon>Bacteria</taxon>
        <taxon>Bacillati</taxon>
        <taxon>Actinomycetota</taxon>
        <taxon>Actinomycetes</taxon>
        <taxon>Streptosporangiales</taxon>
        <taxon>Streptosporangiaceae</taxon>
        <taxon>Sphaerisporangium</taxon>
    </lineage>
</organism>
<dbReference type="InterPro" id="IPR009061">
    <property type="entry name" value="DNA-bd_dom_put_sf"/>
</dbReference>
<keyword evidence="1" id="KW-0238">DNA-binding</keyword>
<dbReference type="RefSeq" id="WP_380751127.1">
    <property type="nucleotide sequence ID" value="NZ_JBHSRF010000013.1"/>
</dbReference>
<dbReference type="PRINTS" id="PR00040">
    <property type="entry name" value="HTHMERR"/>
</dbReference>
<evidence type="ECO:0000313" key="3">
    <source>
        <dbReference type="EMBL" id="MFC6082012.1"/>
    </source>
</evidence>
<dbReference type="PANTHER" id="PTHR30204">
    <property type="entry name" value="REDOX-CYCLING DRUG-SENSING TRANSCRIPTIONAL ACTIVATOR SOXR"/>
    <property type="match status" value="1"/>
</dbReference>
<dbReference type="CDD" id="cd00592">
    <property type="entry name" value="HTH_MerR-like"/>
    <property type="match status" value="1"/>
</dbReference>
<dbReference type="Pfam" id="PF13411">
    <property type="entry name" value="MerR_1"/>
    <property type="match status" value="1"/>
</dbReference>
<proteinExistence type="predicted"/>
<accession>A0ABW1NHI3</accession>
<name>A0ABW1NHI3_9ACTN</name>
<keyword evidence="4" id="KW-1185">Reference proteome</keyword>
<evidence type="ECO:0000259" key="2">
    <source>
        <dbReference type="PROSITE" id="PS50937"/>
    </source>
</evidence>
<dbReference type="InterPro" id="IPR000551">
    <property type="entry name" value="MerR-type_HTH_dom"/>
</dbReference>
<gene>
    <name evidence="3" type="ORF">ACFP1K_12655</name>
</gene>
<reference evidence="4" key="1">
    <citation type="journal article" date="2019" name="Int. J. Syst. Evol. Microbiol.">
        <title>The Global Catalogue of Microorganisms (GCM) 10K type strain sequencing project: providing services to taxonomists for standard genome sequencing and annotation.</title>
        <authorList>
            <consortium name="The Broad Institute Genomics Platform"/>
            <consortium name="The Broad Institute Genome Sequencing Center for Infectious Disease"/>
            <person name="Wu L."/>
            <person name="Ma J."/>
        </authorList>
    </citation>
    <scope>NUCLEOTIDE SEQUENCE [LARGE SCALE GENOMIC DNA]</scope>
    <source>
        <strain evidence="4">JCM 30346</strain>
    </source>
</reference>
<protein>
    <submittedName>
        <fullName evidence="3">MerR family transcriptional regulator</fullName>
    </submittedName>
</protein>
<evidence type="ECO:0000313" key="4">
    <source>
        <dbReference type="Proteomes" id="UP001596137"/>
    </source>
</evidence>